<dbReference type="EMBL" id="SEOQ01002006">
    <property type="protein sequence ID" value="TFY50109.1"/>
    <property type="molecule type" value="Genomic_DNA"/>
</dbReference>
<feature type="non-terminal residue" evidence="2">
    <location>
        <position position="1"/>
    </location>
</feature>
<dbReference type="AlphaFoldDB" id="A0A4Y9XNH6"/>
<feature type="region of interest" description="Disordered" evidence="1">
    <location>
        <begin position="209"/>
        <end position="231"/>
    </location>
</feature>
<protein>
    <submittedName>
        <fullName evidence="2">Uncharacterized protein</fullName>
    </submittedName>
</protein>
<evidence type="ECO:0000256" key="1">
    <source>
        <dbReference type="SAM" id="MobiDB-lite"/>
    </source>
</evidence>
<name>A0A4Y9XNH6_9AGAM</name>
<feature type="compositionally biased region" description="Polar residues" evidence="1">
    <location>
        <begin position="132"/>
        <end position="147"/>
    </location>
</feature>
<gene>
    <name evidence="2" type="ORF">EVG20_g11714</name>
</gene>
<evidence type="ECO:0000313" key="3">
    <source>
        <dbReference type="Proteomes" id="UP000298327"/>
    </source>
</evidence>
<reference evidence="2 3" key="1">
    <citation type="submission" date="2019-02" db="EMBL/GenBank/DDBJ databases">
        <title>Genome sequencing of the rare red list fungi Dentipellis fragilis.</title>
        <authorList>
            <person name="Buettner E."/>
            <person name="Kellner H."/>
        </authorList>
    </citation>
    <scope>NUCLEOTIDE SEQUENCE [LARGE SCALE GENOMIC DNA]</scope>
    <source>
        <strain evidence="2 3">DSM 105465</strain>
    </source>
</reference>
<feature type="compositionally biased region" description="Basic residues" evidence="1">
    <location>
        <begin position="299"/>
        <end position="308"/>
    </location>
</feature>
<feature type="compositionally biased region" description="Low complexity" evidence="1">
    <location>
        <begin position="363"/>
        <end position="374"/>
    </location>
</feature>
<feature type="compositionally biased region" description="Pro residues" evidence="1">
    <location>
        <begin position="325"/>
        <end position="335"/>
    </location>
</feature>
<feature type="region of interest" description="Disordered" evidence="1">
    <location>
        <begin position="274"/>
        <end position="335"/>
    </location>
</feature>
<evidence type="ECO:0000313" key="2">
    <source>
        <dbReference type="EMBL" id="TFY50109.1"/>
    </source>
</evidence>
<sequence length="391" mass="42730">KIWAFLDHQRAANDRLGGRLVPQHGLRKHKHHAPTKEPTARAWAPLAAGARVPEFWAFPGTPRYAYPSPSSWNAKTESSHLQKCAYCAPAGAPLAAGARIPEFSAFPGHECAASEQPGGRLVPHVGLRYEHSSPSPRYSKTDSSPSQKRGHCATASPRTARRGGPGPQILDILPPSRRQTRIAPHCQNISFQPTSVERQTRRTIACRVSPRHPRHASRVRQRTSGDTRDAEACVPRNSGVLYRRRRPARRRICAAGRPMGVARNSDNAHQRSVLQNAPGHRSPRRPQSPNSGRLGARGSRARAPRKTTSRAGDARDSPMTTLPHPDTPAPFPTRPLAPRAVEAWDIKSWPAGGLRNARDRRTTIAASASTSTRSPSREQRALLRFGTAAGA</sequence>
<comment type="caution">
    <text evidence="2">The sequence shown here is derived from an EMBL/GenBank/DDBJ whole genome shotgun (WGS) entry which is preliminary data.</text>
</comment>
<dbReference type="Proteomes" id="UP000298327">
    <property type="component" value="Unassembled WGS sequence"/>
</dbReference>
<keyword evidence="3" id="KW-1185">Reference proteome</keyword>
<feature type="compositionally biased region" description="Basic residues" evidence="1">
    <location>
        <begin position="209"/>
        <end position="221"/>
    </location>
</feature>
<organism evidence="2 3">
    <name type="scientific">Dentipellis fragilis</name>
    <dbReference type="NCBI Taxonomy" id="205917"/>
    <lineage>
        <taxon>Eukaryota</taxon>
        <taxon>Fungi</taxon>
        <taxon>Dikarya</taxon>
        <taxon>Basidiomycota</taxon>
        <taxon>Agaricomycotina</taxon>
        <taxon>Agaricomycetes</taxon>
        <taxon>Russulales</taxon>
        <taxon>Hericiaceae</taxon>
        <taxon>Dentipellis</taxon>
    </lineage>
</organism>
<feature type="region of interest" description="Disordered" evidence="1">
    <location>
        <begin position="126"/>
        <end position="173"/>
    </location>
</feature>
<feature type="region of interest" description="Disordered" evidence="1">
    <location>
        <begin position="349"/>
        <end position="379"/>
    </location>
</feature>
<accession>A0A4Y9XNH6</accession>
<proteinExistence type="predicted"/>